<dbReference type="SMART" id="SM00086">
    <property type="entry name" value="PAC"/>
    <property type="match status" value="1"/>
</dbReference>
<dbReference type="GO" id="GO:0000155">
    <property type="term" value="F:phosphorelay sensor kinase activity"/>
    <property type="evidence" value="ECO:0007669"/>
    <property type="project" value="InterPro"/>
</dbReference>
<dbReference type="GO" id="GO:0005524">
    <property type="term" value="F:ATP binding"/>
    <property type="evidence" value="ECO:0007669"/>
    <property type="project" value="InterPro"/>
</dbReference>
<dbReference type="SMART" id="SM00388">
    <property type="entry name" value="HisKA"/>
    <property type="match status" value="1"/>
</dbReference>
<dbReference type="PANTHER" id="PTHR43642">
    <property type="entry name" value="HYBRID SIGNAL TRANSDUCTION HISTIDINE KINASE G"/>
    <property type="match status" value="1"/>
</dbReference>
<dbReference type="SMART" id="SM00091">
    <property type="entry name" value="PAS"/>
    <property type="match status" value="1"/>
</dbReference>
<dbReference type="InterPro" id="IPR013656">
    <property type="entry name" value="PAS_4"/>
</dbReference>
<evidence type="ECO:0000313" key="12">
    <source>
        <dbReference type="Proteomes" id="UP000598146"/>
    </source>
</evidence>
<dbReference type="Gene3D" id="3.30.450.20">
    <property type="entry name" value="PAS domain"/>
    <property type="match status" value="1"/>
</dbReference>
<keyword evidence="5" id="KW-0418">Kinase</keyword>
<dbReference type="Pfam" id="PF02518">
    <property type="entry name" value="HATPase_c"/>
    <property type="match status" value="1"/>
</dbReference>
<evidence type="ECO:0000256" key="1">
    <source>
        <dbReference type="ARBA" id="ARBA00000085"/>
    </source>
</evidence>
<accession>A0A931CER2</accession>
<dbReference type="PROSITE" id="PS50113">
    <property type="entry name" value="PAC"/>
    <property type="match status" value="1"/>
</dbReference>
<dbReference type="InterPro" id="IPR011009">
    <property type="entry name" value="Kinase-like_dom_sf"/>
</dbReference>
<dbReference type="InterPro" id="IPR008266">
    <property type="entry name" value="Tyr_kinase_AS"/>
</dbReference>
<dbReference type="SUPFAM" id="SSF52540">
    <property type="entry name" value="P-loop containing nucleoside triphosphate hydrolases"/>
    <property type="match status" value="1"/>
</dbReference>
<feature type="domain" description="Histidine kinase" evidence="8">
    <location>
        <begin position="1605"/>
        <end position="1819"/>
    </location>
</feature>
<dbReference type="NCBIfam" id="TIGR00229">
    <property type="entry name" value="sensory_box"/>
    <property type="match status" value="1"/>
</dbReference>
<name>A0A931CER2_9ACTN</name>
<dbReference type="EC" id="2.7.13.3" evidence="3"/>
<feature type="domain" description="Protein kinase" evidence="7">
    <location>
        <begin position="1"/>
        <end position="248"/>
    </location>
</feature>
<keyword evidence="12" id="KW-1185">Reference proteome</keyword>
<comment type="subcellular location">
    <subcellularLocation>
        <location evidence="2">Cell membrane</location>
    </subcellularLocation>
</comment>
<dbReference type="Gene3D" id="3.30.565.10">
    <property type="entry name" value="Histidine kinase-like ATPase, C-terminal domain"/>
    <property type="match status" value="1"/>
</dbReference>
<evidence type="ECO:0000256" key="5">
    <source>
        <dbReference type="ARBA" id="ARBA00022777"/>
    </source>
</evidence>
<dbReference type="Pfam" id="PF00512">
    <property type="entry name" value="HisKA"/>
    <property type="match status" value="1"/>
</dbReference>
<gene>
    <name evidence="11" type="ORF">I4J89_19110</name>
</gene>
<dbReference type="InterPro" id="IPR005467">
    <property type="entry name" value="His_kinase_dom"/>
</dbReference>
<dbReference type="InterPro" id="IPR041664">
    <property type="entry name" value="AAA_16"/>
</dbReference>
<dbReference type="SUPFAM" id="SSF55874">
    <property type="entry name" value="ATPase domain of HSP90 chaperone/DNA topoisomerase II/histidine kinase"/>
    <property type="match status" value="1"/>
</dbReference>
<dbReference type="PROSITE" id="PS50011">
    <property type="entry name" value="PROTEIN_KINASE_DOM"/>
    <property type="match status" value="1"/>
</dbReference>
<feature type="domain" description="PAC" evidence="10">
    <location>
        <begin position="1528"/>
        <end position="1580"/>
    </location>
</feature>
<evidence type="ECO:0000256" key="2">
    <source>
        <dbReference type="ARBA" id="ARBA00004236"/>
    </source>
</evidence>
<dbReference type="GO" id="GO:0005886">
    <property type="term" value="C:plasma membrane"/>
    <property type="evidence" value="ECO:0007669"/>
    <property type="project" value="UniProtKB-SubCell"/>
</dbReference>
<dbReference type="EMBL" id="JADQTO010000008">
    <property type="protein sequence ID" value="MBG0563560.1"/>
    <property type="molecule type" value="Genomic_DNA"/>
</dbReference>
<dbReference type="CDD" id="cd14014">
    <property type="entry name" value="STKc_PknB_like"/>
    <property type="match status" value="1"/>
</dbReference>
<dbReference type="Pfam" id="PF08448">
    <property type="entry name" value="PAS_4"/>
    <property type="match status" value="1"/>
</dbReference>
<keyword evidence="6" id="KW-0902">Two-component regulatory system</keyword>
<dbReference type="Pfam" id="PF01590">
    <property type="entry name" value="GAF"/>
    <property type="match status" value="1"/>
</dbReference>
<dbReference type="InterPro" id="IPR036890">
    <property type="entry name" value="HATPase_C_sf"/>
</dbReference>
<dbReference type="InterPro" id="IPR004358">
    <property type="entry name" value="Sig_transdc_His_kin-like_C"/>
</dbReference>
<dbReference type="Gene3D" id="1.10.287.130">
    <property type="match status" value="1"/>
</dbReference>
<reference evidence="11" key="1">
    <citation type="submission" date="2020-11" db="EMBL/GenBank/DDBJ databases">
        <title>Isolation and identification of active actinomycetes.</title>
        <authorList>
            <person name="Sun X."/>
        </authorList>
    </citation>
    <scope>NUCLEOTIDE SEQUENCE</scope>
    <source>
        <strain evidence="11">NEAU-A11</strain>
    </source>
</reference>
<dbReference type="RefSeq" id="WP_196415346.1">
    <property type="nucleotide sequence ID" value="NZ_JADQTO010000008.1"/>
</dbReference>
<dbReference type="InterPro" id="IPR036097">
    <property type="entry name" value="HisK_dim/P_sf"/>
</dbReference>
<dbReference type="CDD" id="cd00082">
    <property type="entry name" value="HisKA"/>
    <property type="match status" value="1"/>
</dbReference>
<dbReference type="PROSITE" id="PS00109">
    <property type="entry name" value="PROTEIN_KINASE_TYR"/>
    <property type="match status" value="1"/>
</dbReference>
<dbReference type="SMART" id="SM00220">
    <property type="entry name" value="S_TKc"/>
    <property type="match status" value="1"/>
</dbReference>
<dbReference type="InterPro" id="IPR001610">
    <property type="entry name" value="PAC"/>
</dbReference>
<protein>
    <recommendedName>
        <fullName evidence="3">histidine kinase</fullName>
        <ecNumber evidence="3">2.7.13.3</ecNumber>
    </recommendedName>
</protein>
<evidence type="ECO:0000313" key="11">
    <source>
        <dbReference type="EMBL" id="MBG0563560.1"/>
    </source>
</evidence>
<dbReference type="SMART" id="SM00065">
    <property type="entry name" value="GAF"/>
    <property type="match status" value="1"/>
</dbReference>
<comment type="caution">
    <text evidence="11">The sequence shown here is derived from an EMBL/GenBank/DDBJ whole genome shotgun (WGS) entry which is preliminary data.</text>
</comment>
<dbReference type="InterPro" id="IPR000719">
    <property type="entry name" value="Prot_kinase_dom"/>
</dbReference>
<dbReference type="InterPro" id="IPR053159">
    <property type="entry name" value="Hybrid_Histidine_Kinase"/>
</dbReference>
<dbReference type="InterPro" id="IPR029016">
    <property type="entry name" value="GAF-like_dom_sf"/>
</dbReference>
<evidence type="ECO:0000259" key="9">
    <source>
        <dbReference type="PROSITE" id="PS50112"/>
    </source>
</evidence>
<dbReference type="PANTHER" id="PTHR43642:SF1">
    <property type="entry name" value="HYBRID SIGNAL TRANSDUCTION HISTIDINE KINASE G"/>
    <property type="match status" value="1"/>
</dbReference>
<dbReference type="SMART" id="SM00387">
    <property type="entry name" value="HATPase_c"/>
    <property type="match status" value="1"/>
</dbReference>
<dbReference type="Pfam" id="PF13191">
    <property type="entry name" value="AAA_16"/>
    <property type="match status" value="1"/>
</dbReference>
<dbReference type="InterPro" id="IPR003594">
    <property type="entry name" value="HATPase_dom"/>
</dbReference>
<dbReference type="InterPro" id="IPR000014">
    <property type="entry name" value="PAS"/>
</dbReference>
<evidence type="ECO:0000259" key="7">
    <source>
        <dbReference type="PROSITE" id="PS50011"/>
    </source>
</evidence>
<dbReference type="InterPro" id="IPR035965">
    <property type="entry name" value="PAS-like_dom_sf"/>
</dbReference>
<dbReference type="Pfam" id="PF00069">
    <property type="entry name" value="Pkinase"/>
    <property type="match status" value="1"/>
</dbReference>
<dbReference type="InterPro" id="IPR003661">
    <property type="entry name" value="HisK_dim/P_dom"/>
</dbReference>
<proteinExistence type="predicted"/>
<dbReference type="SUPFAM" id="SSF56112">
    <property type="entry name" value="Protein kinase-like (PK-like)"/>
    <property type="match status" value="1"/>
</dbReference>
<evidence type="ECO:0000259" key="10">
    <source>
        <dbReference type="PROSITE" id="PS50113"/>
    </source>
</evidence>
<dbReference type="SUPFAM" id="SSF55781">
    <property type="entry name" value="GAF domain-like"/>
    <property type="match status" value="1"/>
</dbReference>
<dbReference type="InterPro" id="IPR000700">
    <property type="entry name" value="PAS-assoc_C"/>
</dbReference>
<keyword evidence="4" id="KW-0597">Phosphoprotein</keyword>
<evidence type="ECO:0000256" key="3">
    <source>
        <dbReference type="ARBA" id="ARBA00012438"/>
    </source>
</evidence>
<dbReference type="PROSITE" id="PS50109">
    <property type="entry name" value="HIS_KIN"/>
    <property type="match status" value="1"/>
</dbReference>
<dbReference type="CDD" id="cd00130">
    <property type="entry name" value="PAS"/>
    <property type="match status" value="1"/>
</dbReference>
<dbReference type="Gene3D" id="1.10.510.10">
    <property type="entry name" value="Transferase(Phosphotransferase) domain 1"/>
    <property type="match status" value="1"/>
</dbReference>
<dbReference type="SUPFAM" id="SSF47384">
    <property type="entry name" value="Homodimeric domain of signal transducing histidine kinase"/>
    <property type="match status" value="1"/>
</dbReference>
<dbReference type="InterPro" id="IPR027417">
    <property type="entry name" value="P-loop_NTPase"/>
</dbReference>
<dbReference type="PRINTS" id="PR00344">
    <property type="entry name" value="BCTRLSENSOR"/>
</dbReference>
<dbReference type="Gene3D" id="3.30.450.40">
    <property type="match status" value="1"/>
</dbReference>
<dbReference type="Proteomes" id="UP000598146">
    <property type="component" value="Unassembled WGS sequence"/>
</dbReference>
<evidence type="ECO:0000256" key="4">
    <source>
        <dbReference type="ARBA" id="ARBA00022553"/>
    </source>
</evidence>
<dbReference type="SUPFAM" id="SSF55785">
    <property type="entry name" value="PYP-like sensor domain (PAS domain)"/>
    <property type="match status" value="1"/>
</dbReference>
<evidence type="ECO:0000259" key="8">
    <source>
        <dbReference type="PROSITE" id="PS50109"/>
    </source>
</evidence>
<dbReference type="InterPro" id="IPR003018">
    <property type="entry name" value="GAF"/>
</dbReference>
<organism evidence="11 12">
    <name type="scientific">Actinoplanes aureus</name>
    <dbReference type="NCBI Taxonomy" id="2792083"/>
    <lineage>
        <taxon>Bacteria</taxon>
        <taxon>Bacillati</taxon>
        <taxon>Actinomycetota</taxon>
        <taxon>Actinomycetes</taxon>
        <taxon>Micromonosporales</taxon>
        <taxon>Micromonosporaceae</taxon>
        <taxon>Actinoplanes</taxon>
    </lineage>
</organism>
<evidence type="ECO:0000256" key="6">
    <source>
        <dbReference type="ARBA" id="ARBA00023012"/>
    </source>
</evidence>
<feature type="domain" description="PAS" evidence="9">
    <location>
        <begin position="1454"/>
        <end position="1524"/>
    </location>
</feature>
<dbReference type="PROSITE" id="PS50112">
    <property type="entry name" value="PAS"/>
    <property type="match status" value="1"/>
</dbReference>
<keyword evidence="5" id="KW-0808">Transferase</keyword>
<dbReference type="Gene3D" id="3.40.50.300">
    <property type="entry name" value="P-loop containing nucleotide triphosphate hydrolases"/>
    <property type="match status" value="1"/>
</dbReference>
<sequence length="1835" mass="196873">MGEEVLYTSHRTRVYRRIALDGHGTVVCKRATGSGAVRRIEHEQAVLRRLAGIPGVPRLAAHQARQLLIVEDDDASTPVNTRLPIASLVQTARELAATLAAVHRAGVVHRDVTPANVILPSTGRPVLIDYDLALVDSPAADPASAGGLIGTLGYLAPEQTGRTGLAVDCRADLYGLGATLYALAVGTPPFPGDDALEVVRDTLVRVPVAPAGRRSDVPRRLSEIIMRLLEKDPDCRYQSAEGLAHDLARCATDPDGQWRLGERDFPAFLSAPARLVGRDREIRLLAGALDRALTGDGPAMLVTGPPGIGKSALVQTLRPAVTERGGWFVAGKFDQFRTGTGSGGITRAVCLLGRLLLAEPEPEAADDRQRLLTALGPNAAVATAAIPELAAFIGRQDPPQSGDPAAAPTRAGATVVALLRALAVRHRIVFVLDDLQWAGSVSLQILDAIVCAGPIPGFLLLATYRDEEVSGEHPLTSLAARWQRDGQAGPPVRLTNLSRDGLAELAGAVLRMTPESASGLATALEAGSGGNPYGTVEVLNALRAEGLLALAEEGWWWDPDAVRAFVSRHRVPQMLAARLKQQPGATRRLSAALACLGGEVRPEFLAAAVAAPRTVLIQQLAPAITDGLIAVSGAGTVQFRHDLIHRAAREILPRDDQDRLQLAMARRLARCADYQQEAAEQYLAVTSLVQTPRERRSAAALLHAAGRRTAQMTNYPVADELLDAAGRLLDSIPGSRDAPARNAIAVDRHATLYCTGRLAEADQIYRDLAARSPALLTLADATAIQINSLTQRGECRAAIALGLEVLHRFGIELPDDLASDVRKETAELREWVNRVLAPAGEQGHRAAEATDPRILAVGRLINRLLPAAFQRDPLLHAWLVLQAYRLWQRDGVCAPVIGTVGAAICVTIDQYDDYHTGYLLTRYVVAVGRERGYQAETGIAWYMHLFLAAHWFEPLEEIGEIAQQARDDLLAAGDVQVAGLLSARLLTVVLETTDSLETCADEISAALAFAERTGNRSARCTILGSRQLVRALRGETAGPGLFASGDFDEVAVLDELRSYPPSLATYHINRALGALLFHDADALDRHSAAAMAHSRAVRGFYVSALARFIRCLSLAARLREQGEGSDADSIAELADAREWLARRAADSPRNFGPLLRLVDAEREWALGDPAAAARHFDAGLHEVAGRPWHRALLAERAARFHLGQGFTYTARSLLVEARDTYRAWGADGRLAQLETEHPFLRVVVTNGSDSGSGTDRIDLMGILRASQALSSQTSLAGLEAQVGDVLSAMTGATDVRLALRHRKMSSWYMTAIAGPGPVSSGAEAVTDPEAGARTGDSRLPLSAVRYVLRTRQPLLVADATRDDRFARDPYFAGLGTCALLVVPIPSRNVEGAVLVLENHRQRGVFSTDRLAAVQLVAGQLAVSLDNALLYDSLENTVRTRTADLAATNGRLAKSERRLRSHFEHAAVGQVIHGLDDRIEEANPSFLVMTGRTLRQLEGKKLADQFEPADRAAHRRDLEAVASGRQRLIDRELVLLRTGGRRLDVRVTVSAVPDEAGRPAHLVSFFQDISRRKAAEAARDAAHLELADRNQELEAANQLKADLIGMLGHEINNPLATILGNLDLLLAEETLAPQDHDVVAKVYRTTQRLATIVNEVLALVSLDAGRLTATPSVVRVADHVEAVLAATGTTGVAVSCPRDLNAEVQPSHLDQILTNLVSNAAKYGGGVTAIIVQGPDEAGGEDRPVVTIEIRDEGPGVPPEFRDHLFDRFARAEPTAGKVAGTGLGLYIVRELARANDGDVRYRPAPVRGSSFILTLPSAAAAVADLSTSSYERVPG</sequence>
<comment type="catalytic activity">
    <reaction evidence="1">
        <text>ATP + protein L-histidine = ADP + protein N-phospho-L-histidine.</text>
        <dbReference type="EC" id="2.7.13.3"/>
    </reaction>
</comment>